<dbReference type="Proteomes" id="UP001289066">
    <property type="component" value="Unassembled WGS sequence"/>
</dbReference>
<evidence type="ECO:0000313" key="5">
    <source>
        <dbReference type="Proteomes" id="UP001288778"/>
    </source>
</evidence>
<organism evidence="2 5">
    <name type="scientific">Clostridium perfringens</name>
    <dbReference type="NCBI Taxonomy" id="1502"/>
    <lineage>
        <taxon>Bacteria</taxon>
        <taxon>Bacillati</taxon>
        <taxon>Bacillota</taxon>
        <taxon>Clostridia</taxon>
        <taxon>Eubacteriales</taxon>
        <taxon>Clostridiaceae</taxon>
        <taxon>Clostridium</taxon>
    </lineage>
</organism>
<comment type="caution">
    <text evidence="2">The sequence shown here is derived from an EMBL/GenBank/DDBJ whole genome shotgun (WGS) entry which is preliminary data.</text>
</comment>
<dbReference type="EMBL" id="WNUR01000011">
    <property type="protein sequence ID" value="MDZ7540890.1"/>
    <property type="molecule type" value="Genomic_DNA"/>
</dbReference>
<accession>A0AAW9I670</accession>
<dbReference type="RefSeq" id="WP_198604988.1">
    <property type="nucleotide sequence ID" value="NZ_CATNWL010000004.1"/>
</dbReference>
<dbReference type="Proteomes" id="UP001288778">
    <property type="component" value="Unassembled WGS sequence"/>
</dbReference>
<sequence>MPNWCDNYIKIKGKREEIIKCIEGMKGYKALYKEDRENKEDLEKCYTFNATLEVPEEVLELGYAKYGYYWQKDNWGCKWDMLYESKYELDNILKELKSSIKEENEVKESESYNYLEERSYDKKHMKEVEFFVLSPWSPVEEWVKALSEKHRDLEFSLSFEISEEFLKGSATFKEGEYI</sequence>
<dbReference type="Proteomes" id="UP001288944">
    <property type="component" value="Unassembled WGS sequence"/>
</dbReference>
<evidence type="ECO:0000313" key="3">
    <source>
        <dbReference type="EMBL" id="MDZ5031741.1"/>
    </source>
</evidence>
<name>A0AAW9I670_CLOPF</name>
<evidence type="ECO:0000259" key="1">
    <source>
        <dbReference type="Pfam" id="PF18406"/>
    </source>
</evidence>
<proteinExistence type="predicted"/>
<feature type="domain" description="YubB ferredoxin-like" evidence="1">
    <location>
        <begin position="119"/>
        <end position="177"/>
    </location>
</feature>
<dbReference type="AlphaFoldDB" id="A0AAW9I670"/>
<evidence type="ECO:0000313" key="2">
    <source>
        <dbReference type="EMBL" id="MDZ4909372.1"/>
    </source>
</evidence>
<dbReference type="EMBL" id="WNUI01000024">
    <property type="protein sequence ID" value="MDZ4909372.1"/>
    <property type="molecule type" value="Genomic_DNA"/>
</dbReference>
<gene>
    <name evidence="2" type="ORF">GNF68_09850</name>
    <name evidence="3" type="ORF">GNF81_02805</name>
    <name evidence="4" type="ORF">GNF83_06440</name>
</gene>
<protein>
    <recommendedName>
        <fullName evidence="1">YubB ferredoxin-like domain-containing protein</fullName>
    </recommendedName>
</protein>
<dbReference type="InterPro" id="IPR041329">
    <property type="entry name" value="YubB_C"/>
</dbReference>
<dbReference type="Pfam" id="PF18406">
    <property type="entry name" value="DUF1281_C"/>
    <property type="match status" value="1"/>
</dbReference>
<evidence type="ECO:0000313" key="4">
    <source>
        <dbReference type="EMBL" id="MDZ7540890.1"/>
    </source>
</evidence>
<dbReference type="EMBL" id="WNVG01000005">
    <property type="protein sequence ID" value="MDZ5031741.1"/>
    <property type="molecule type" value="Genomic_DNA"/>
</dbReference>
<reference evidence="2" key="1">
    <citation type="submission" date="2019-11" db="EMBL/GenBank/DDBJ databases">
        <title>Characterization of Clostridium perfringens isolates from swine manure treated agricultural soils.</title>
        <authorList>
            <person name="Wushke S.T."/>
        </authorList>
    </citation>
    <scope>NUCLEOTIDE SEQUENCE</scope>
    <source>
        <strain evidence="3">X15</strain>
        <strain evidence="4">X62</strain>
        <strain evidence="2">X94</strain>
    </source>
</reference>